<keyword evidence="2" id="KW-1185">Reference proteome</keyword>
<protein>
    <submittedName>
        <fullName evidence="1">Uncharacterized protein</fullName>
    </submittedName>
</protein>
<dbReference type="RefSeq" id="WP_185176663.1">
    <property type="nucleotide sequence ID" value="NZ_CP059404.1"/>
</dbReference>
<accession>A0A7G7CRS4</accession>
<name>A0A7G7CRS4_9CORY</name>
<evidence type="ECO:0000313" key="1">
    <source>
        <dbReference type="EMBL" id="QNE90290.1"/>
    </source>
</evidence>
<dbReference type="AlphaFoldDB" id="A0A7G7CRS4"/>
<evidence type="ECO:0000313" key="2">
    <source>
        <dbReference type="Proteomes" id="UP000515743"/>
    </source>
</evidence>
<dbReference type="EMBL" id="CP059404">
    <property type="protein sequence ID" value="QNE90290.1"/>
    <property type="molecule type" value="Genomic_DNA"/>
</dbReference>
<dbReference type="KEGG" id="cik:H0194_04755"/>
<organism evidence="1 2">
    <name type="scientific">Corynebacterium incognita</name>
    <dbReference type="NCBI Taxonomy" id="2754725"/>
    <lineage>
        <taxon>Bacteria</taxon>
        <taxon>Bacillati</taxon>
        <taxon>Actinomycetota</taxon>
        <taxon>Actinomycetes</taxon>
        <taxon>Mycobacteriales</taxon>
        <taxon>Corynebacteriaceae</taxon>
        <taxon>Corynebacterium</taxon>
    </lineage>
</organism>
<sequence length="77" mass="8650">MTSANNNHPNPVVGVRETVQQALNMLIEMHRDDAAGEYNLDPGAAFICEYVITHAHDAEFRQMWAEFTTTINSEEGE</sequence>
<gene>
    <name evidence="1" type="ORF">H0194_04755</name>
</gene>
<reference evidence="1 2" key="1">
    <citation type="submission" date="2020-07" db="EMBL/GenBank/DDBJ databases">
        <title>Complete genome and description of Corynebacterium incognita strain Marseille-Q3630 sp. nov.</title>
        <authorList>
            <person name="Boxberger M."/>
        </authorList>
    </citation>
    <scope>NUCLEOTIDE SEQUENCE [LARGE SCALE GENOMIC DNA]</scope>
    <source>
        <strain evidence="1 2">Marseille-Q3630</strain>
    </source>
</reference>
<proteinExistence type="predicted"/>
<dbReference type="Proteomes" id="UP000515743">
    <property type="component" value="Chromosome"/>
</dbReference>